<comment type="cofactor">
    <cofactor evidence="3">
        <name>[2Fe-2S] cluster</name>
        <dbReference type="ChEBI" id="CHEBI:190135"/>
    </cofactor>
</comment>
<dbReference type="RefSeq" id="WP_099033789.1">
    <property type="nucleotide sequence ID" value="NZ_BMGJ01000005.1"/>
</dbReference>
<dbReference type="Proteomes" id="UP000614272">
    <property type="component" value="Unassembled WGS sequence"/>
</dbReference>
<organism evidence="6 7">
    <name type="scientific">Lacimicrobium alkaliphilum</name>
    <dbReference type="NCBI Taxonomy" id="1526571"/>
    <lineage>
        <taxon>Bacteria</taxon>
        <taxon>Pseudomonadati</taxon>
        <taxon>Pseudomonadota</taxon>
        <taxon>Gammaproteobacteria</taxon>
        <taxon>Alteromonadales</taxon>
        <taxon>Alteromonadaceae</taxon>
        <taxon>Lacimicrobium</taxon>
    </lineage>
</organism>
<sequence length="232" mass="26083">MSEFECKVVTIEPLTANVQRILLRPENAPDFKAGQYIRVVMDEGDKRPFSIANAPDESGLIELHIGAAEHNPWAMQVIEKMQAEKSIVLDGPHGNAFVRESTPHPTILMAGGTGFSYTWSILQQLLKSALKEPLFLYWGTRTAADMYALEELEALAQQHPKFKFIPVLESPEKGWQGRTGLVHQAVLQDFVSLEPYQVYIAGRFEMAGAAREDFHQQGLMLENLYGDAYDFI</sequence>
<accession>A0ABQ1RC87</accession>
<dbReference type="SUPFAM" id="SSF63380">
    <property type="entry name" value="Riboflavin synthase domain-like"/>
    <property type="match status" value="1"/>
</dbReference>
<protein>
    <submittedName>
        <fullName evidence="6">NAD(P)H-flavin reductase</fullName>
    </submittedName>
</protein>
<keyword evidence="7" id="KW-1185">Reference proteome</keyword>
<reference evidence="7" key="1">
    <citation type="journal article" date="2019" name="Int. J. Syst. Evol. Microbiol.">
        <title>The Global Catalogue of Microorganisms (GCM) 10K type strain sequencing project: providing services to taxonomists for standard genome sequencing and annotation.</title>
        <authorList>
            <consortium name="The Broad Institute Genomics Platform"/>
            <consortium name="The Broad Institute Genome Sequencing Center for Infectious Disease"/>
            <person name="Wu L."/>
            <person name="Ma J."/>
        </authorList>
    </citation>
    <scope>NUCLEOTIDE SEQUENCE [LARGE SCALE GENOMIC DNA]</scope>
    <source>
        <strain evidence="7">CGMCC 1.12923</strain>
    </source>
</reference>
<dbReference type="InterPro" id="IPR017938">
    <property type="entry name" value="Riboflavin_synthase-like_b-brl"/>
</dbReference>
<keyword evidence="1" id="KW-0560">Oxidoreductase</keyword>
<evidence type="ECO:0000256" key="1">
    <source>
        <dbReference type="ARBA" id="ARBA00023002"/>
    </source>
</evidence>
<dbReference type="SUPFAM" id="SSF52343">
    <property type="entry name" value="Ferredoxin reductase-like, C-terminal NADP-linked domain"/>
    <property type="match status" value="1"/>
</dbReference>
<comment type="similarity">
    <text evidence="4">Belongs to the Fre/LuxG FAD/NAD(P) flavoprotein oxidoreductase family.</text>
</comment>
<gene>
    <name evidence="6" type="ORF">GCM10011357_17020</name>
</gene>
<dbReference type="PROSITE" id="PS51384">
    <property type="entry name" value="FAD_FR"/>
    <property type="match status" value="1"/>
</dbReference>
<feature type="domain" description="FAD-binding FR-type" evidence="5">
    <location>
        <begin position="1"/>
        <end position="99"/>
    </location>
</feature>
<dbReference type="InterPro" id="IPR050415">
    <property type="entry name" value="MRET"/>
</dbReference>
<evidence type="ECO:0000313" key="7">
    <source>
        <dbReference type="Proteomes" id="UP000614272"/>
    </source>
</evidence>
<dbReference type="NCBIfam" id="NF005963">
    <property type="entry name" value="PRK08051.1"/>
    <property type="match status" value="1"/>
</dbReference>
<dbReference type="InterPro" id="IPR001433">
    <property type="entry name" value="OxRdtase_FAD/NAD-bd"/>
</dbReference>
<proteinExistence type="inferred from homology"/>
<evidence type="ECO:0000313" key="6">
    <source>
        <dbReference type="EMBL" id="GGD62341.1"/>
    </source>
</evidence>
<dbReference type="InterPro" id="IPR017927">
    <property type="entry name" value="FAD-bd_FR_type"/>
</dbReference>
<dbReference type="InterPro" id="IPR008333">
    <property type="entry name" value="Cbr1-like_FAD-bd_dom"/>
</dbReference>
<dbReference type="PANTHER" id="PTHR47354">
    <property type="entry name" value="NADH OXIDOREDUCTASE HCR"/>
    <property type="match status" value="1"/>
</dbReference>
<dbReference type="CDD" id="cd06189">
    <property type="entry name" value="flavin_oxioreductase"/>
    <property type="match status" value="1"/>
</dbReference>
<keyword evidence="2" id="KW-0455">Luminescence</keyword>
<dbReference type="Pfam" id="PF00175">
    <property type="entry name" value="NAD_binding_1"/>
    <property type="match status" value="1"/>
</dbReference>
<dbReference type="PRINTS" id="PR00410">
    <property type="entry name" value="PHEHYDRXLASE"/>
</dbReference>
<evidence type="ECO:0000256" key="2">
    <source>
        <dbReference type="ARBA" id="ARBA00023223"/>
    </source>
</evidence>
<dbReference type="PANTHER" id="PTHR47354:SF7">
    <property type="entry name" value="NAD(P)H-FLAVIN REDUCTASE"/>
    <property type="match status" value="1"/>
</dbReference>
<dbReference type="InterPro" id="IPR039261">
    <property type="entry name" value="FNR_nucleotide-bd"/>
</dbReference>
<name>A0ABQ1RC87_9ALTE</name>
<dbReference type="EMBL" id="BMGJ01000005">
    <property type="protein sequence ID" value="GGD62341.1"/>
    <property type="molecule type" value="Genomic_DNA"/>
</dbReference>
<dbReference type="Pfam" id="PF00970">
    <property type="entry name" value="FAD_binding_6"/>
    <property type="match status" value="1"/>
</dbReference>
<evidence type="ECO:0000256" key="4">
    <source>
        <dbReference type="ARBA" id="ARBA00038177"/>
    </source>
</evidence>
<dbReference type="Gene3D" id="2.40.30.10">
    <property type="entry name" value="Translation factors"/>
    <property type="match status" value="1"/>
</dbReference>
<evidence type="ECO:0000256" key="3">
    <source>
        <dbReference type="ARBA" id="ARBA00034078"/>
    </source>
</evidence>
<evidence type="ECO:0000259" key="5">
    <source>
        <dbReference type="PROSITE" id="PS51384"/>
    </source>
</evidence>
<dbReference type="Gene3D" id="3.40.50.80">
    <property type="entry name" value="Nucleotide-binding domain of ferredoxin-NADP reductase (FNR) module"/>
    <property type="match status" value="1"/>
</dbReference>
<comment type="caution">
    <text evidence="6">The sequence shown here is derived from an EMBL/GenBank/DDBJ whole genome shotgun (WGS) entry which is preliminary data.</text>
</comment>